<sequence>MPEPQTGMRRLAVPGWMRRHTPLLGRLLEQLAAVGVLDCATRLAAQAFLGALPAIFVVAAVAPGWVKEELISSLRETLGLPDAALDQVRAVYAATDPTAIAGSSAVGILVTLLSATACSRALQKTCERSWHLPKAKARLAAWRWLAWLVVWLGALLFQGPVQNAFGAGMAVGFLVALVSSALLWWWTQHLLLGGRVPWLPLLPGAVLAGTGGQLLSLGSRVYMPRAVDRSMQQFGALGSVFVLLSWLIAFFIVITLAISVGYVVAHEPLPARRLRTPPRT</sequence>
<dbReference type="Proteomes" id="UP000642673">
    <property type="component" value="Unassembled WGS sequence"/>
</dbReference>
<feature type="transmembrane region" description="Helical" evidence="6">
    <location>
        <begin position="236"/>
        <end position="265"/>
    </location>
</feature>
<comment type="subcellular location">
    <subcellularLocation>
        <location evidence="1">Cell membrane</location>
        <topology evidence="1">Multi-pass membrane protein</topology>
    </subcellularLocation>
</comment>
<organism evidence="7 8">
    <name type="scientific">Streptomyces cirratus</name>
    <dbReference type="NCBI Taxonomy" id="68187"/>
    <lineage>
        <taxon>Bacteria</taxon>
        <taxon>Bacillati</taxon>
        <taxon>Actinomycetota</taxon>
        <taxon>Actinomycetes</taxon>
        <taxon>Kitasatosporales</taxon>
        <taxon>Streptomycetaceae</taxon>
        <taxon>Streptomyces</taxon>
    </lineage>
</organism>
<evidence type="ECO:0000256" key="6">
    <source>
        <dbReference type="SAM" id="Phobius"/>
    </source>
</evidence>
<evidence type="ECO:0000256" key="2">
    <source>
        <dbReference type="ARBA" id="ARBA00022475"/>
    </source>
</evidence>
<dbReference type="PANTHER" id="PTHR30213:SF0">
    <property type="entry name" value="UPF0761 MEMBRANE PROTEIN YIHY"/>
    <property type="match status" value="1"/>
</dbReference>
<evidence type="ECO:0000313" key="8">
    <source>
        <dbReference type="Proteomes" id="UP000642673"/>
    </source>
</evidence>
<keyword evidence="2" id="KW-1003">Cell membrane</keyword>
<evidence type="ECO:0000313" key="7">
    <source>
        <dbReference type="EMBL" id="GHB50987.1"/>
    </source>
</evidence>
<gene>
    <name evidence="7" type="ORF">GCM10010347_20880</name>
</gene>
<name>A0ABQ3EQ53_9ACTN</name>
<comment type="caution">
    <text evidence="7">The sequence shown here is derived from an EMBL/GenBank/DDBJ whole genome shotgun (WGS) entry which is preliminary data.</text>
</comment>
<evidence type="ECO:0000256" key="5">
    <source>
        <dbReference type="ARBA" id="ARBA00023136"/>
    </source>
</evidence>
<keyword evidence="5 6" id="KW-0472">Membrane</keyword>
<dbReference type="EMBL" id="BMVP01000003">
    <property type="protein sequence ID" value="GHB50987.1"/>
    <property type="molecule type" value="Genomic_DNA"/>
</dbReference>
<evidence type="ECO:0000256" key="4">
    <source>
        <dbReference type="ARBA" id="ARBA00022989"/>
    </source>
</evidence>
<feature type="transmembrane region" description="Helical" evidence="6">
    <location>
        <begin position="198"/>
        <end position="216"/>
    </location>
</feature>
<dbReference type="PANTHER" id="PTHR30213">
    <property type="entry name" value="INNER MEMBRANE PROTEIN YHJD"/>
    <property type="match status" value="1"/>
</dbReference>
<feature type="transmembrane region" description="Helical" evidence="6">
    <location>
        <begin position="164"/>
        <end position="186"/>
    </location>
</feature>
<evidence type="ECO:0000256" key="1">
    <source>
        <dbReference type="ARBA" id="ARBA00004651"/>
    </source>
</evidence>
<evidence type="ECO:0000256" key="3">
    <source>
        <dbReference type="ARBA" id="ARBA00022692"/>
    </source>
</evidence>
<keyword evidence="8" id="KW-1185">Reference proteome</keyword>
<feature type="transmembrane region" description="Helical" evidence="6">
    <location>
        <begin position="139"/>
        <end position="158"/>
    </location>
</feature>
<keyword evidence="4 6" id="KW-1133">Transmembrane helix</keyword>
<proteinExistence type="predicted"/>
<dbReference type="InterPro" id="IPR017039">
    <property type="entry name" value="Virul_fac_BrkB"/>
</dbReference>
<protein>
    <submittedName>
        <fullName evidence="7">Uncharacterized protein</fullName>
    </submittedName>
</protein>
<keyword evidence="3 6" id="KW-0812">Transmembrane</keyword>
<accession>A0ABQ3EQ53</accession>
<dbReference type="Pfam" id="PF03631">
    <property type="entry name" value="Virul_fac_BrkB"/>
    <property type="match status" value="1"/>
</dbReference>
<reference evidence="8" key="1">
    <citation type="journal article" date="2019" name="Int. J. Syst. Evol. Microbiol.">
        <title>The Global Catalogue of Microorganisms (GCM) 10K type strain sequencing project: providing services to taxonomists for standard genome sequencing and annotation.</title>
        <authorList>
            <consortium name="The Broad Institute Genomics Platform"/>
            <consortium name="The Broad Institute Genome Sequencing Center for Infectious Disease"/>
            <person name="Wu L."/>
            <person name="Ma J."/>
        </authorList>
    </citation>
    <scope>NUCLEOTIDE SEQUENCE [LARGE SCALE GENOMIC DNA]</scope>
    <source>
        <strain evidence="8">JCM 4738</strain>
    </source>
</reference>
<dbReference type="RefSeq" id="WP_229873609.1">
    <property type="nucleotide sequence ID" value="NZ_BMVP01000003.1"/>
</dbReference>
<feature type="transmembrane region" description="Helical" evidence="6">
    <location>
        <begin position="47"/>
        <end position="66"/>
    </location>
</feature>